<dbReference type="SUPFAM" id="SSF47413">
    <property type="entry name" value="lambda repressor-like DNA-binding domains"/>
    <property type="match status" value="1"/>
</dbReference>
<dbReference type="PROSITE" id="PS50943">
    <property type="entry name" value="HTH_CROC1"/>
    <property type="match status" value="1"/>
</dbReference>
<dbReference type="CDD" id="cd00093">
    <property type="entry name" value="HTH_XRE"/>
    <property type="match status" value="1"/>
</dbReference>
<dbReference type="InterPro" id="IPR001387">
    <property type="entry name" value="Cro/C1-type_HTH"/>
</dbReference>
<dbReference type="GO" id="GO:0003677">
    <property type="term" value="F:DNA binding"/>
    <property type="evidence" value="ECO:0007669"/>
    <property type="project" value="InterPro"/>
</dbReference>
<name>A0A850C4I6_9ACTN</name>
<proteinExistence type="predicted"/>
<dbReference type="SMART" id="SM00530">
    <property type="entry name" value="HTH_XRE"/>
    <property type="match status" value="1"/>
</dbReference>
<comment type="caution">
    <text evidence="3">The sequence shown here is derived from an EMBL/GenBank/DDBJ whole genome shotgun (WGS) entry which is preliminary data.</text>
</comment>
<feature type="domain" description="HTH cro/C1-type" evidence="2">
    <location>
        <begin position="6"/>
        <end position="60"/>
    </location>
</feature>
<evidence type="ECO:0000313" key="3">
    <source>
        <dbReference type="EMBL" id="NUQ88919.1"/>
    </source>
</evidence>
<sequence length="398" mass="40523">MRREELVAAREAAGLSQEALAEAVGVYTSTVARWERGEVAPRAGLRADLAAALGVDLPALADLITPPTPATSAASWSAVLATAAPAERAPILAPLMAALMDYRATTHEPLDADALAAAVLAARADYQATRYAALSERLPVLLLRLPMATAVSGGRTSALAAAALMTAAGFALKVGNTSAATIAADRAMLAAAASGLPAAMGASARSVVHALMRTGQHAAAADLAMAQARLLAGDRDAHTEAVRGALLLRGAVAAAGAMDRDRSADLVAEADAIAARVPATVDGGAGFSSANVALHRVNLAVSLGDAGTALAVARTIDVDTIPLVERRAALAIDVARAYTQWGRYEAALDALHLAMRIAPEEVRTRRAVASMVDTLGRAGPPSLRPHVRAYAARMAAAT</sequence>
<accession>A0A850C4I6</accession>
<keyword evidence="1" id="KW-0802">TPR repeat</keyword>
<dbReference type="PROSITE" id="PS50005">
    <property type="entry name" value="TPR"/>
    <property type="match status" value="1"/>
</dbReference>
<protein>
    <submittedName>
        <fullName evidence="3">Helix-turn-helix transcriptional regulator</fullName>
    </submittedName>
</protein>
<evidence type="ECO:0000313" key="4">
    <source>
        <dbReference type="Proteomes" id="UP000574690"/>
    </source>
</evidence>
<dbReference type="Proteomes" id="UP000574690">
    <property type="component" value="Unassembled WGS sequence"/>
</dbReference>
<dbReference type="Pfam" id="PF01381">
    <property type="entry name" value="HTH_3"/>
    <property type="match status" value="1"/>
</dbReference>
<dbReference type="InterPro" id="IPR010982">
    <property type="entry name" value="Lambda_DNA-bd_dom_sf"/>
</dbReference>
<evidence type="ECO:0000256" key="1">
    <source>
        <dbReference type="PROSITE-ProRule" id="PRU00339"/>
    </source>
</evidence>
<reference evidence="3 4" key="1">
    <citation type="submission" date="2020-05" db="EMBL/GenBank/DDBJ databases">
        <title>DNA-SIP metagenomic assembled genomes.</title>
        <authorList>
            <person name="Yu J."/>
        </authorList>
    </citation>
    <scope>NUCLEOTIDE SEQUENCE [LARGE SCALE GENOMIC DNA]</scope>
    <source>
        <strain evidence="3">Bin5.27</strain>
    </source>
</reference>
<organism evidence="3 4">
    <name type="scientific">Glycomyces artemisiae</name>
    <dbReference type="NCBI Taxonomy" id="1076443"/>
    <lineage>
        <taxon>Bacteria</taxon>
        <taxon>Bacillati</taxon>
        <taxon>Actinomycetota</taxon>
        <taxon>Actinomycetes</taxon>
        <taxon>Glycomycetales</taxon>
        <taxon>Glycomycetaceae</taxon>
        <taxon>Glycomyces</taxon>
    </lineage>
</organism>
<dbReference type="Gene3D" id="1.10.260.40">
    <property type="entry name" value="lambda repressor-like DNA-binding domains"/>
    <property type="match status" value="1"/>
</dbReference>
<dbReference type="InterPro" id="IPR019734">
    <property type="entry name" value="TPR_rpt"/>
</dbReference>
<gene>
    <name evidence="3" type="ORF">HOQ43_10705</name>
</gene>
<evidence type="ECO:0000259" key="2">
    <source>
        <dbReference type="PROSITE" id="PS50943"/>
    </source>
</evidence>
<dbReference type="EMBL" id="JABFXE010000451">
    <property type="protein sequence ID" value="NUQ88919.1"/>
    <property type="molecule type" value="Genomic_DNA"/>
</dbReference>
<feature type="repeat" description="TPR" evidence="1">
    <location>
        <begin position="328"/>
        <end position="361"/>
    </location>
</feature>
<dbReference type="AlphaFoldDB" id="A0A850C4I6"/>